<comment type="caution">
    <text evidence="1">The sequence shown here is derived from an EMBL/GenBank/DDBJ whole genome shotgun (WGS) entry which is preliminary data.</text>
</comment>
<organism evidence="1">
    <name type="scientific">hydrocarbon metagenome</name>
    <dbReference type="NCBI Taxonomy" id="938273"/>
    <lineage>
        <taxon>unclassified sequences</taxon>
        <taxon>metagenomes</taxon>
        <taxon>ecological metagenomes</taxon>
    </lineage>
</organism>
<reference evidence="1" key="1">
    <citation type="journal article" date="2015" name="Proc. Natl. Acad. Sci. U.S.A.">
        <title>Networks of energetic and metabolic interactions define dynamics in microbial communities.</title>
        <authorList>
            <person name="Embree M."/>
            <person name="Liu J.K."/>
            <person name="Al-Bassam M.M."/>
            <person name="Zengler K."/>
        </authorList>
    </citation>
    <scope>NUCLEOTIDE SEQUENCE</scope>
</reference>
<protein>
    <submittedName>
        <fullName evidence="1">Uncharacterized protein</fullName>
    </submittedName>
</protein>
<sequence>MAIKNYTSTVPVINSIAKIEHRLAQAGALHIMKSYSGERPVGMIFQVKINDLPMTFKLPAKSDNVYKYLSMQKKRPPTKSQDDNLRQQADRTAWKILYDWIDIQVSLIELDQAEAIEVFLPYAYDGKNDQTLFDKMKNNNFKLLTAG</sequence>
<evidence type="ECO:0000313" key="1">
    <source>
        <dbReference type="EMBL" id="KUG25893.1"/>
    </source>
</evidence>
<dbReference type="EMBL" id="LNQE01000580">
    <property type="protein sequence ID" value="KUG25893.1"/>
    <property type="molecule type" value="Genomic_DNA"/>
</dbReference>
<proteinExistence type="predicted"/>
<dbReference type="AlphaFoldDB" id="A0A0W8FYA5"/>
<accession>A0A0W8FYA5</accession>
<name>A0A0W8FYA5_9ZZZZ</name>
<gene>
    <name evidence="1" type="ORF">ASZ90_004280</name>
</gene>